<dbReference type="AlphaFoldDB" id="H8H299"/>
<evidence type="ECO:0000313" key="2">
    <source>
        <dbReference type="Proteomes" id="UP000007575"/>
    </source>
</evidence>
<evidence type="ECO:0000313" key="1">
    <source>
        <dbReference type="EMBL" id="AFD27646.1"/>
    </source>
</evidence>
<sequence>MKARCPVQSAALKVLIGTCTDDGDITYKETGVDFQIP</sequence>
<dbReference type="Proteomes" id="UP000007575">
    <property type="component" value="Plasmid P2"/>
</dbReference>
<dbReference type="KEGG" id="dgo:DGo_PB0377"/>
<reference evidence="1 2" key="1">
    <citation type="journal article" date="2012" name="PLoS ONE">
        <title>Genome sequence and transcriptome analysis of the radioresistant bacterium Deinococcus gobiensis: insights into the extreme environmental adaptations.</title>
        <authorList>
            <person name="Yuan M."/>
            <person name="Chen M."/>
            <person name="Zhang W."/>
            <person name="Lu W."/>
            <person name="Wang J."/>
            <person name="Yang M."/>
            <person name="Zhao P."/>
            <person name="Tang R."/>
            <person name="Li X."/>
            <person name="Hao Y."/>
            <person name="Zhou Z."/>
            <person name="Zhan Y."/>
            <person name="Yu H."/>
            <person name="Teng C."/>
            <person name="Yan Y."/>
            <person name="Ping S."/>
            <person name="Wang Y."/>
            <person name="Lin M."/>
        </authorList>
    </citation>
    <scope>NUCLEOTIDE SEQUENCE [LARGE SCALE GENOMIC DNA]</scope>
    <source>
        <strain evidence="2">DSM 21396 / JCM 16679 / CGMCC 1.7299 / I-0</strain>
        <plasmid evidence="1">P2</plasmid>
    </source>
</reference>
<accession>H8H299</accession>
<organism evidence="1 2">
    <name type="scientific">Deinococcus gobiensis (strain DSM 21396 / JCM 16679 / CGMCC 1.7299 / I-0)</name>
    <dbReference type="NCBI Taxonomy" id="745776"/>
    <lineage>
        <taxon>Bacteria</taxon>
        <taxon>Thermotogati</taxon>
        <taxon>Deinococcota</taxon>
        <taxon>Deinococci</taxon>
        <taxon>Deinococcales</taxon>
        <taxon>Deinococcaceae</taxon>
        <taxon>Deinococcus</taxon>
    </lineage>
</organism>
<dbReference type="HOGENOM" id="CLU_3342865_0_0_0"/>
<dbReference type="EMBL" id="CP002193">
    <property type="protein sequence ID" value="AFD27646.1"/>
    <property type="molecule type" value="Genomic_DNA"/>
</dbReference>
<keyword evidence="2" id="KW-1185">Reference proteome</keyword>
<geneLocation type="plasmid" evidence="1 2">
    <name>P2</name>
</geneLocation>
<name>H8H299_DEIGI</name>
<gene>
    <name evidence="1" type="ordered locus">DGo_PB0377</name>
</gene>
<protein>
    <submittedName>
        <fullName evidence="1">Uncharacterized protein</fullName>
    </submittedName>
</protein>
<keyword evidence="1" id="KW-0614">Plasmid</keyword>
<proteinExistence type="predicted"/>